<evidence type="ECO:0000313" key="2">
    <source>
        <dbReference type="Proteomes" id="UP000217076"/>
    </source>
</evidence>
<reference evidence="2" key="1">
    <citation type="submission" date="2016-10" db="EMBL/GenBank/DDBJ databases">
        <authorList>
            <person name="Varghese N."/>
            <person name="Submissions S."/>
        </authorList>
    </citation>
    <scope>NUCLEOTIDE SEQUENCE [LARGE SCALE GENOMIC DNA]</scope>
    <source>
        <strain evidence="2">930I</strain>
    </source>
</reference>
<dbReference type="STRING" id="83401.SAMN05421742_11159"/>
<dbReference type="AlphaFoldDB" id="A0A1G8EVY6"/>
<keyword evidence="2" id="KW-1185">Reference proteome</keyword>
<protein>
    <submittedName>
        <fullName evidence="1">Uncharacterized protein</fullName>
    </submittedName>
</protein>
<name>A0A1G8EVY6_9PROT</name>
<accession>A0A1G8EVY6</accession>
<organism evidence="1 2">
    <name type="scientific">Roseospirillum parvum</name>
    <dbReference type="NCBI Taxonomy" id="83401"/>
    <lineage>
        <taxon>Bacteria</taxon>
        <taxon>Pseudomonadati</taxon>
        <taxon>Pseudomonadota</taxon>
        <taxon>Alphaproteobacteria</taxon>
        <taxon>Rhodospirillales</taxon>
        <taxon>Rhodospirillaceae</taxon>
        <taxon>Roseospirillum</taxon>
    </lineage>
</organism>
<dbReference type="RefSeq" id="WP_092621234.1">
    <property type="nucleotide sequence ID" value="NZ_FNCV01000011.1"/>
</dbReference>
<sequence length="268" mass="26624">MGNIVQSEIAANQSNKATTANDALAEIDAGMTELLEIDLSTADATLTAAQYRGAFTVKTTGNDGTYHLALPAQKRACGVYNGGTGDLNVTVGATTVTIPAATGYHLYTDGTTDGLISLGGGGGESDFIGLTDTPTDYTNAAGRAVMVNSTGNALEFATVVEQVGGWFDGAPSASQTVFRVALTDATDLPADLAGSVFRAGTAPSGGDDVYDVQVAGASIGSVTFADGATSGTASVTATACAAGDVVALIAPTTLYGSADLTVTIKGTL</sequence>
<proteinExistence type="predicted"/>
<dbReference type="Proteomes" id="UP000217076">
    <property type="component" value="Unassembled WGS sequence"/>
</dbReference>
<dbReference type="EMBL" id="FNCV01000011">
    <property type="protein sequence ID" value="SDH74071.1"/>
    <property type="molecule type" value="Genomic_DNA"/>
</dbReference>
<evidence type="ECO:0000313" key="1">
    <source>
        <dbReference type="EMBL" id="SDH74071.1"/>
    </source>
</evidence>
<gene>
    <name evidence="1" type="ORF">SAMN05421742_11159</name>
</gene>